<dbReference type="STRING" id="5539.A0A3E2HQQ3"/>
<dbReference type="OMA" id="MAHKCIP"/>
<feature type="compositionally biased region" description="Polar residues" evidence="1">
    <location>
        <begin position="688"/>
        <end position="699"/>
    </location>
</feature>
<feature type="domain" description="Protein kinase" evidence="2">
    <location>
        <begin position="32"/>
        <end position="348"/>
    </location>
</feature>
<feature type="region of interest" description="Disordered" evidence="1">
    <location>
        <begin position="666"/>
        <end position="817"/>
    </location>
</feature>
<dbReference type="CDD" id="cd14011">
    <property type="entry name" value="PK_SCY1_like"/>
    <property type="match status" value="1"/>
</dbReference>
<dbReference type="PANTHER" id="PTHR12984:SF6">
    <property type="entry name" value="SCY1-LIKE PROTEIN 2"/>
    <property type="match status" value="1"/>
</dbReference>
<reference evidence="3 4" key="1">
    <citation type="submission" date="2018-05" db="EMBL/GenBank/DDBJ databases">
        <title>Draft genome sequence of Scytalidium lignicola DSM 105466, a ubiquitous saprotrophic fungus.</title>
        <authorList>
            <person name="Buettner E."/>
            <person name="Gebauer A.M."/>
            <person name="Hofrichter M."/>
            <person name="Liers C."/>
            <person name="Kellner H."/>
        </authorList>
    </citation>
    <scope>NUCLEOTIDE SEQUENCE [LARGE SCALE GENOMIC DNA]</scope>
    <source>
        <strain evidence="3 4">DSM 105466</strain>
    </source>
</reference>
<feature type="compositionally biased region" description="Polar residues" evidence="1">
    <location>
        <begin position="764"/>
        <end position="785"/>
    </location>
</feature>
<dbReference type="InterPro" id="IPR011989">
    <property type="entry name" value="ARM-like"/>
</dbReference>
<dbReference type="SMART" id="SM00220">
    <property type="entry name" value="S_TKc"/>
    <property type="match status" value="1"/>
</dbReference>
<feature type="non-terminal residue" evidence="3">
    <location>
        <position position="1"/>
    </location>
</feature>
<dbReference type="InterPro" id="IPR016024">
    <property type="entry name" value="ARM-type_fold"/>
</dbReference>
<dbReference type="GO" id="GO:0004672">
    <property type="term" value="F:protein kinase activity"/>
    <property type="evidence" value="ECO:0007669"/>
    <property type="project" value="InterPro"/>
</dbReference>
<comment type="caution">
    <text evidence="3">The sequence shown here is derived from an EMBL/GenBank/DDBJ whole genome shotgun (WGS) entry which is preliminary data.</text>
</comment>
<dbReference type="InterPro" id="IPR011009">
    <property type="entry name" value="Kinase-like_dom_sf"/>
</dbReference>
<evidence type="ECO:0000256" key="1">
    <source>
        <dbReference type="SAM" id="MobiDB-lite"/>
    </source>
</evidence>
<dbReference type="AlphaFoldDB" id="A0A3E2HQQ3"/>
<feature type="compositionally biased region" description="Low complexity" evidence="1">
    <location>
        <begin position="740"/>
        <end position="757"/>
    </location>
</feature>
<dbReference type="InterPro" id="IPR000719">
    <property type="entry name" value="Prot_kinase_dom"/>
</dbReference>
<accession>A0A3E2HQQ3</accession>
<feature type="compositionally biased region" description="Polar residues" evidence="1">
    <location>
        <begin position="670"/>
        <end position="679"/>
    </location>
</feature>
<protein>
    <recommendedName>
        <fullName evidence="2">Protein kinase domain-containing protein</fullName>
    </recommendedName>
</protein>
<feature type="compositionally biased region" description="Low complexity" evidence="1">
    <location>
        <begin position="786"/>
        <end position="796"/>
    </location>
</feature>
<keyword evidence="4" id="KW-1185">Reference proteome</keyword>
<dbReference type="InterPro" id="IPR051177">
    <property type="entry name" value="CIK-Related_Protein"/>
</dbReference>
<feature type="non-terminal residue" evidence="3">
    <location>
        <position position="936"/>
    </location>
</feature>
<dbReference type="PROSITE" id="PS50011">
    <property type="entry name" value="PROTEIN_KINASE_DOM"/>
    <property type="match status" value="1"/>
</dbReference>
<feature type="region of interest" description="Disordered" evidence="1">
    <location>
        <begin position="881"/>
        <end position="936"/>
    </location>
</feature>
<evidence type="ECO:0000313" key="3">
    <source>
        <dbReference type="EMBL" id="RFU35371.1"/>
    </source>
</evidence>
<feature type="compositionally biased region" description="Polar residues" evidence="1">
    <location>
        <begin position="713"/>
        <end position="722"/>
    </location>
</feature>
<dbReference type="GO" id="GO:0005524">
    <property type="term" value="F:ATP binding"/>
    <property type="evidence" value="ECO:0007669"/>
    <property type="project" value="InterPro"/>
</dbReference>
<dbReference type="EMBL" id="NCSJ02000009">
    <property type="protein sequence ID" value="RFU35371.1"/>
    <property type="molecule type" value="Genomic_DNA"/>
</dbReference>
<dbReference type="Gene3D" id="1.25.10.10">
    <property type="entry name" value="Leucine-rich Repeat Variant"/>
    <property type="match status" value="1"/>
</dbReference>
<feature type="compositionally biased region" description="Pro residues" evidence="1">
    <location>
        <begin position="797"/>
        <end position="807"/>
    </location>
</feature>
<dbReference type="SUPFAM" id="SSF56112">
    <property type="entry name" value="Protein kinase-like (PK-like)"/>
    <property type="match status" value="1"/>
</dbReference>
<dbReference type="OrthoDB" id="79687at2759"/>
<dbReference type="PANTHER" id="PTHR12984">
    <property type="entry name" value="SCY1-RELATED S/T PROTEIN KINASE-LIKE"/>
    <property type="match status" value="1"/>
</dbReference>
<proteinExistence type="predicted"/>
<dbReference type="SUPFAM" id="SSF48371">
    <property type="entry name" value="ARM repeat"/>
    <property type="match status" value="1"/>
</dbReference>
<dbReference type="Gene3D" id="1.10.510.10">
    <property type="entry name" value="Transferase(Phosphotransferase) domain 1"/>
    <property type="match status" value="1"/>
</dbReference>
<evidence type="ECO:0000259" key="2">
    <source>
        <dbReference type="PROSITE" id="PS50011"/>
    </source>
</evidence>
<gene>
    <name evidence="3" type="ORF">B7463_g959</name>
</gene>
<sequence length="936" mass="101450">MFSSALKSFSSNINSNYTISSTLNSTAGPWKIYDAKKKSTGKAASVFVFDRKSLDSHSGSLGRSSAASIKRATEEVVERLKKEASSLARLRHPNILELVEPVEETRSGGLQFATEPITTSLTALLLEKDEEERASGVGGRSSRYVVEDGEGRRRRREVEIDELEIQKGLLQISKALEFLHDNAGLVHGNLTPDAIFINAKSDWKVGGLSFASPPDNSTIATSVAPISLAEVLNVDPRLPRSVQMNLDYCSPDFVLDSNLNTSADMFSLGLLIVALYNSPHTSPLPANSSINTYKRLFTSSSTIPSAGNGFLSSRPLPKDLMNVVLPHLITRRPAQRMNSKEFQQSAYFDNILISTIRFLDSLPAKTSNEKSQFMRGLVRVLPSFPKSVLEKKVLPALLEEMKDRELLSLILQNVFKIVELLHSTRRTFTEKIIPRLKEIFLPPANSKGPHERDPTKEAGLMVLLEHIQIVRANCSGKDFKDDILPIIYLALESPTHAIADAALRSLSIVLPVLDFSTIKNELFPVVASVFTKTSSLGIKVRALEAFLILCGGSADPATNNDGLDGISSASASKKNTSGALDKYTMQEKIVPLVKGIKTKEPAVAIAALSVLRQVGGIADSDFVAIEILPLLWTMSLGPLLDLKQFQSFMDLIKILSTRVEQEQTKKLQELSGSNGQARGQTDDIMSFGGTTFPSSNSGLDSAEDDFERLVKGTNGSSSSNPVDSGWNHEPAKATPAPIQAPAFSWSTPSPTTSATPAKHPSNILRPQQNYPSRTVTPDLSQFSALTPSSTQFSQPLQPQPFSPPPQAQPMNLYSTPLQPLQPQTTQTFQNQQSSMNWTAAATPNIWASNNTQTSNAPLSSMNTLGNSLSNLSVNQRPAFSAQSSFSLPPPPSAPNANAFVAAKPQNSQSAFSAPNHGQLKSQPTGKTGLDAYESLL</sequence>
<evidence type="ECO:0000313" key="4">
    <source>
        <dbReference type="Proteomes" id="UP000258309"/>
    </source>
</evidence>
<dbReference type="Proteomes" id="UP000258309">
    <property type="component" value="Unassembled WGS sequence"/>
</dbReference>
<feature type="compositionally biased region" description="Low complexity" evidence="1">
    <location>
        <begin position="894"/>
        <end position="904"/>
    </location>
</feature>
<name>A0A3E2HQQ3_SCYLI</name>
<organism evidence="3 4">
    <name type="scientific">Scytalidium lignicola</name>
    <name type="common">Hyphomycete</name>
    <dbReference type="NCBI Taxonomy" id="5539"/>
    <lineage>
        <taxon>Eukaryota</taxon>
        <taxon>Fungi</taxon>
        <taxon>Dikarya</taxon>
        <taxon>Ascomycota</taxon>
        <taxon>Pezizomycotina</taxon>
        <taxon>Leotiomycetes</taxon>
        <taxon>Leotiomycetes incertae sedis</taxon>
        <taxon>Scytalidium</taxon>
    </lineage>
</organism>
<feature type="compositionally biased region" description="Low complexity" evidence="1">
    <location>
        <begin position="808"/>
        <end position="817"/>
    </location>
</feature>
<dbReference type="Gene3D" id="3.30.200.20">
    <property type="entry name" value="Phosphorylase Kinase, domain 1"/>
    <property type="match status" value="1"/>
</dbReference>
<dbReference type="Pfam" id="PF00069">
    <property type="entry name" value="Pkinase"/>
    <property type="match status" value="1"/>
</dbReference>